<proteinExistence type="predicted"/>
<comment type="caution">
    <text evidence="3">The sequence shown here is derived from an EMBL/GenBank/DDBJ whole genome shotgun (WGS) entry which is preliminary data.</text>
</comment>
<organism evidence="3 4">
    <name type="scientific">Clavelina lepadiformis</name>
    <name type="common">Light-bulb sea squirt</name>
    <name type="synonym">Ascidia lepadiformis</name>
    <dbReference type="NCBI Taxonomy" id="159417"/>
    <lineage>
        <taxon>Eukaryota</taxon>
        <taxon>Metazoa</taxon>
        <taxon>Chordata</taxon>
        <taxon>Tunicata</taxon>
        <taxon>Ascidiacea</taxon>
        <taxon>Aplousobranchia</taxon>
        <taxon>Clavelinidae</taxon>
        <taxon>Clavelina</taxon>
    </lineage>
</organism>
<dbReference type="InterPro" id="IPR029602">
    <property type="entry name" value="IFT74"/>
</dbReference>
<feature type="coiled-coil region" evidence="1">
    <location>
        <begin position="403"/>
        <end position="496"/>
    </location>
</feature>
<evidence type="ECO:0000256" key="1">
    <source>
        <dbReference type="SAM" id="Coils"/>
    </source>
</evidence>
<feature type="coiled-coil region" evidence="1">
    <location>
        <begin position="174"/>
        <end position="201"/>
    </location>
</feature>
<accession>A0ABP0FA19</accession>
<evidence type="ECO:0000313" key="3">
    <source>
        <dbReference type="EMBL" id="CAK8676216.1"/>
    </source>
</evidence>
<protein>
    <submittedName>
        <fullName evidence="3">Uncharacterized protein</fullName>
    </submittedName>
</protein>
<feature type="region of interest" description="Disordered" evidence="2">
    <location>
        <begin position="1"/>
        <end position="52"/>
    </location>
</feature>
<gene>
    <name evidence="3" type="ORF">CVLEPA_LOCUS5689</name>
</gene>
<keyword evidence="4" id="KW-1185">Reference proteome</keyword>
<dbReference type="PANTHER" id="PTHR31432:SF0">
    <property type="entry name" value="INTRAFLAGELLAR TRANSPORT PROTEIN 74 HOMOLOG"/>
    <property type="match status" value="1"/>
</dbReference>
<evidence type="ECO:0000256" key="2">
    <source>
        <dbReference type="SAM" id="MobiDB-lite"/>
    </source>
</evidence>
<dbReference type="PANTHER" id="PTHR31432">
    <property type="entry name" value="INTRAFLAGELLAR TRANSPORT PROTEIN 74 HOMOLOG"/>
    <property type="match status" value="1"/>
</dbReference>
<reference evidence="3 4" key="1">
    <citation type="submission" date="2024-02" db="EMBL/GenBank/DDBJ databases">
        <authorList>
            <person name="Daric V."/>
            <person name="Darras S."/>
        </authorList>
    </citation>
    <scope>NUCLEOTIDE SEQUENCE [LARGE SCALE GENOMIC DNA]</scope>
</reference>
<dbReference type="Proteomes" id="UP001642483">
    <property type="component" value="Unassembled WGS sequence"/>
</dbReference>
<keyword evidence="1" id="KW-0175">Coiled coil</keyword>
<dbReference type="EMBL" id="CAWYQH010000024">
    <property type="protein sequence ID" value="CAK8676216.1"/>
    <property type="molecule type" value="Genomic_DNA"/>
</dbReference>
<sequence length="584" mass="67447">MSGRPGSAMRGRPPTGSFGRPPSSMRAGPPGTGRPGTRSGQAPVGNSVFGSGIKVADRPMTQQGLGGMKTASKGQRQIQDRTFWVGEVRSKCTEISAEIRKIESKIVQHQEENNTFLMFEKRAETLAAEIAEIQGELHDYNMLVDRINMNQEISDMVEDLDAIKVRNDQEADSLERIFEHKETKEKQIAELEKEIHRQQALTENRVQDMKPEMQEKYSKLKQDSFQTLDKLGKLQEILEGLNGKQQSLELEMQSDIIKQDAVKLYEKLNELNQKEEQLLEEERTRVSPEEEQRQLLASVKSHNQEISTMDRQNKELEEKIKVMQEELQQLQSELEDQQSETTDKFRQLQKREQTIDEFTKAFDDTKQQEMQQQNNVEESIVVLLEQISKMLEYGEHVPSSDKMRALKDDLQFKEDELQKAESTSTSLAGHSSQLQQELAKVESLESNIDSEKIALANDIQRMESEIEEYGKIDEMRDRIEKRKTDLDVEKEDLEKRKVKSYNLVQKVTTNYEDLNRNLEENDAFARLQNLEKRWQSLEQNNFSLKEYIASNSVDCELLKGEVMKNVSETNRLLQDLYTKSSLLT</sequence>
<feature type="coiled-coil region" evidence="1">
    <location>
        <begin position="231"/>
        <end position="351"/>
    </location>
</feature>
<name>A0ABP0FA19_CLALP</name>
<evidence type="ECO:0000313" key="4">
    <source>
        <dbReference type="Proteomes" id="UP001642483"/>
    </source>
</evidence>